<evidence type="ECO:0000256" key="1">
    <source>
        <dbReference type="SAM" id="Phobius"/>
    </source>
</evidence>
<keyword evidence="1" id="KW-0472">Membrane</keyword>
<dbReference type="Gene3D" id="3.10.450.50">
    <property type="match status" value="1"/>
</dbReference>
<proteinExistence type="predicted"/>
<feature type="transmembrane region" description="Helical" evidence="1">
    <location>
        <begin position="47"/>
        <end position="69"/>
    </location>
</feature>
<protein>
    <submittedName>
        <fullName evidence="2">Uncharacterized protein</fullName>
    </submittedName>
</protein>
<reference evidence="2" key="1">
    <citation type="submission" date="2021-02" db="EMBL/GenBank/DDBJ databases">
        <authorList>
            <person name="Dougan E. K."/>
            <person name="Rhodes N."/>
            <person name="Thang M."/>
            <person name="Chan C."/>
        </authorList>
    </citation>
    <scope>NUCLEOTIDE SEQUENCE</scope>
</reference>
<dbReference type="Proteomes" id="UP000626109">
    <property type="component" value="Unassembled WGS sequence"/>
</dbReference>
<comment type="caution">
    <text evidence="2">The sequence shown here is derived from an EMBL/GenBank/DDBJ whole genome shotgun (WGS) entry which is preliminary data.</text>
</comment>
<dbReference type="AlphaFoldDB" id="A0A813K2H3"/>
<evidence type="ECO:0000313" key="3">
    <source>
        <dbReference type="Proteomes" id="UP000626109"/>
    </source>
</evidence>
<evidence type="ECO:0000313" key="2">
    <source>
        <dbReference type="EMBL" id="CAE8695322.1"/>
    </source>
</evidence>
<gene>
    <name evidence="2" type="ORF">PGLA2088_LOCUS29281</name>
</gene>
<sequence length="306" mass="32982">MMALTSALGPAGAFVSAPPPHFAAALQSPRKSSAAQLLGHTSSSLHAASLPLATTTSAAAAVVLVSMAAQRRRQQRRHRRAVAGHTAPAVQEVAAGLEGQVVDEDAMLAKSNFAIKPADLISVCKEVLGRGVGVMAGGEKDLASDFEFCAPVVGPIGKEEYLQALGTFKILDAFPDSNPNYHFFRVDPFEPDRVWFQTRKTGTNTGEFMKKPPTGKALVFPPEAYSIRFNEQGKVKEFTVGYPMDRRVGNTGGLGGAFGYFYGVGNPLPIPECKPFRRSWQFRLLSWVGKTFRRIEGVKVTKPGES</sequence>
<organism evidence="2 3">
    <name type="scientific">Polarella glacialis</name>
    <name type="common">Dinoflagellate</name>
    <dbReference type="NCBI Taxonomy" id="89957"/>
    <lineage>
        <taxon>Eukaryota</taxon>
        <taxon>Sar</taxon>
        <taxon>Alveolata</taxon>
        <taxon>Dinophyceae</taxon>
        <taxon>Suessiales</taxon>
        <taxon>Suessiaceae</taxon>
        <taxon>Polarella</taxon>
    </lineage>
</organism>
<accession>A0A813K2H3</accession>
<name>A0A813K2H3_POLGL</name>
<keyword evidence="1" id="KW-1133">Transmembrane helix</keyword>
<dbReference type="EMBL" id="CAJNNW010028241">
    <property type="protein sequence ID" value="CAE8695322.1"/>
    <property type="molecule type" value="Genomic_DNA"/>
</dbReference>
<dbReference type="SUPFAM" id="SSF54427">
    <property type="entry name" value="NTF2-like"/>
    <property type="match status" value="1"/>
</dbReference>
<keyword evidence="1" id="KW-0812">Transmembrane</keyword>
<dbReference type="InterPro" id="IPR032710">
    <property type="entry name" value="NTF2-like_dom_sf"/>
</dbReference>